<feature type="transmembrane region" description="Helical" evidence="5">
    <location>
        <begin position="756"/>
        <end position="776"/>
    </location>
</feature>
<feature type="domain" description="Zn(2)-C6 fungal-type" evidence="6">
    <location>
        <begin position="24"/>
        <end position="53"/>
    </location>
</feature>
<dbReference type="SUPFAM" id="SSF57701">
    <property type="entry name" value="Zn2/Cys6 DNA-binding domain"/>
    <property type="match status" value="1"/>
</dbReference>
<dbReference type="GO" id="GO:0003677">
    <property type="term" value="F:DNA binding"/>
    <property type="evidence" value="ECO:0007669"/>
    <property type="project" value="InterPro"/>
</dbReference>
<accession>A0A8T9B480</accession>
<dbReference type="GO" id="GO:0006351">
    <property type="term" value="P:DNA-templated transcription"/>
    <property type="evidence" value="ECO:0007669"/>
    <property type="project" value="InterPro"/>
</dbReference>
<dbReference type="AlphaFoldDB" id="A0A8T9B480"/>
<keyword evidence="5" id="KW-0472">Membrane</keyword>
<feature type="compositionally biased region" description="Basic residues" evidence="4">
    <location>
        <begin position="833"/>
        <end position="843"/>
    </location>
</feature>
<feature type="compositionally biased region" description="Basic and acidic residues" evidence="4">
    <location>
        <begin position="100"/>
        <end position="109"/>
    </location>
</feature>
<evidence type="ECO:0000256" key="1">
    <source>
        <dbReference type="ARBA" id="ARBA00004123"/>
    </source>
</evidence>
<dbReference type="CDD" id="cd12148">
    <property type="entry name" value="fungal_TF_MHR"/>
    <property type="match status" value="1"/>
</dbReference>
<dbReference type="GO" id="GO:0005634">
    <property type="term" value="C:nucleus"/>
    <property type="evidence" value="ECO:0007669"/>
    <property type="project" value="UniProtKB-SubCell"/>
</dbReference>
<dbReference type="Gene3D" id="4.10.240.10">
    <property type="entry name" value="Zn(2)-C6 fungal-type DNA-binding domain"/>
    <property type="match status" value="1"/>
</dbReference>
<keyword evidence="5" id="KW-0812">Transmembrane</keyword>
<dbReference type="Pfam" id="PF04082">
    <property type="entry name" value="Fungal_trans"/>
    <property type="match status" value="1"/>
</dbReference>
<protein>
    <submittedName>
        <fullName evidence="7">Aurofusarin cluster transcription factor aurR2</fullName>
    </submittedName>
</protein>
<name>A0A8T9B480_9HELO</name>
<keyword evidence="5" id="KW-1133">Transmembrane helix</keyword>
<dbReference type="InterPro" id="IPR050613">
    <property type="entry name" value="Sec_Metabolite_Reg"/>
</dbReference>
<keyword evidence="2" id="KW-0479">Metal-binding</keyword>
<dbReference type="PANTHER" id="PTHR31001">
    <property type="entry name" value="UNCHARACTERIZED TRANSCRIPTIONAL REGULATORY PROTEIN"/>
    <property type="match status" value="1"/>
</dbReference>
<sequence length="908" mass="101187">MDGTLSPASASGQTPTTKITRGHSCILCQQRKVKCDRQKPCSNCVKARAKCVASTPSLPRRRKRKLAEIDLAAKLRKYEDLLKSHGVNIDDEDIPEETDEPRPQNKSPDYHEFQLLSMNAPSPRTPKGEGGSLFTNKGHSHYVDNPFWQGINKDDFQYPKDALQAGSSDDESNDSASYPNAEILLVGHTSGSKKLTSMHPPPVHIFRLWQTFLVHVNPLIKIFHAPTVQQTILDASGNLETVSRSTEALMFSIYFIAVVALNNADCQSMFGETRQALVAKYCNGAQQALINAKFLKSLSISTLHAFAIYLHGVRKSLDHHSISVLTGVAVRIAQRLGLHRDSSKYKVSPFDAEIRRRTWWQIVFLDGHASKLAGAGFQAWHSAFDTQVPLNISDSDLNPTMKEAPHEKDGATEMMFCSLRFDVAVAIRKAGTTPGISAEDGEAGWAMPHGPQHLQAKDKAINDLEAHFERNELRHRLTGDLVERAWKQVGIAYEYRPYMITDTKNALYHAIGNLTLKAWRKREESGVLSRGGHENSTPRYITLLRAQRNIQDLPQPAAVFQNQESYLRSNQMPDYASNLPPMNNAYQNMADPWGLSNLSYDNTMPEITPVDWEYWNTLMDGELPAYTGNGYEMEYNWSARLSRGCVCHFTQAGQPTILHEFSHSRLLLQKATFPGPSHHVPGPSFLVFKSDTLQVSTMAPLPALHNTLQLQPHIGARQNTASPTTVPFPLSTTDPTYASPTTQLIVPHIDSSNSGLVAGATIGAIFGFLVLVVIFYKCCIDNRSAIWVPPFHTSYDDSDSEFGSSRGSRSSRVRRRGGDGAWSRRDGRDGVRKPRRARVRQRNRSASSDGSRGTSRRRRVRVSGAAVANNNGLMGWYWAGSGRPKGRYRDYDRHRDVWAGGRGKSIDD</sequence>
<comment type="subcellular location">
    <subcellularLocation>
        <location evidence="1">Nucleus</location>
    </subcellularLocation>
</comment>
<evidence type="ECO:0000256" key="3">
    <source>
        <dbReference type="ARBA" id="ARBA00023242"/>
    </source>
</evidence>
<feature type="compositionally biased region" description="Low complexity" evidence="4">
    <location>
        <begin position="844"/>
        <end position="853"/>
    </location>
</feature>
<evidence type="ECO:0000313" key="8">
    <source>
        <dbReference type="Proteomes" id="UP000469559"/>
    </source>
</evidence>
<evidence type="ECO:0000256" key="5">
    <source>
        <dbReference type="SAM" id="Phobius"/>
    </source>
</evidence>
<dbReference type="GO" id="GO:0000981">
    <property type="term" value="F:DNA-binding transcription factor activity, RNA polymerase II-specific"/>
    <property type="evidence" value="ECO:0007669"/>
    <property type="project" value="InterPro"/>
</dbReference>
<dbReference type="PANTHER" id="PTHR31001:SF85">
    <property type="entry name" value="ZN(II)2CYS6 TRANSCRIPTION FACTOR (EUROFUNG)"/>
    <property type="match status" value="1"/>
</dbReference>
<dbReference type="CDD" id="cd00067">
    <property type="entry name" value="GAL4"/>
    <property type="match status" value="1"/>
</dbReference>
<dbReference type="InterPro" id="IPR001138">
    <property type="entry name" value="Zn2Cys6_DnaBD"/>
</dbReference>
<evidence type="ECO:0000256" key="2">
    <source>
        <dbReference type="ARBA" id="ARBA00022723"/>
    </source>
</evidence>
<dbReference type="SMART" id="SM00906">
    <property type="entry name" value="Fungal_trans"/>
    <property type="match status" value="1"/>
</dbReference>
<dbReference type="OrthoDB" id="2269373at2759"/>
<evidence type="ECO:0000256" key="4">
    <source>
        <dbReference type="SAM" id="MobiDB-lite"/>
    </source>
</evidence>
<gene>
    <name evidence="7" type="primary">aurR2_1</name>
    <name evidence="7" type="ORF">LARI1_G008267</name>
</gene>
<evidence type="ECO:0000313" key="7">
    <source>
        <dbReference type="EMBL" id="TVY14748.1"/>
    </source>
</evidence>
<reference evidence="7 8" key="1">
    <citation type="submission" date="2018-05" db="EMBL/GenBank/DDBJ databases">
        <title>Whole genome sequencing for identification of molecular markers to develop diagnostic detection tools for the regulated plant pathogen Lachnellula willkommii.</title>
        <authorList>
            <person name="Giroux E."/>
            <person name="Bilodeau G."/>
        </authorList>
    </citation>
    <scope>NUCLEOTIDE SEQUENCE [LARGE SCALE GENOMIC DNA]</scope>
    <source>
        <strain evidence="7 8">CBS 203.66</strain>
    </source>
</reference>
<dbReference type="Pfam" id="PF00172">
    <property type="entry name" value="Zn_clus"/>
    <property type="match status" value="1"/>
</dbReference>
<dbReference type="GO" id="GO:0008270">
    <property type="term" value="F:zinc ion binding"/>
    <property type="evidence" value="ECO:0007669"/>
    <property type="project" value="InterPro"/>
</dbReference>
<feature type="region of interest" description="Disordered" evidence="4">
    <location>
        <begin position="796"/>
        <end position="864"/>
    </location>
</feature>
<feature type="compositionally biased region" description="Acidic residues" evidence="4">
    <location>
        <begin position="89"/>
        <end position="99"/>
    </location>
</feature>
<feature type="region of interest" description="Disordered" evidence="4">
    <location>
        <begin position="87"/>
        <end position="109"/>
    </location>
</feature>
<organism evidence="7 8">
    <name type="scientific">Lachnellula arida</name>
    <dbReference type="NCBI Taxonomy" id="1316785"/>
    <lineage>
        <taxon>Eukaryota</taxon>
        <taxon>Fungi</taxon>
        <taxon>Dikarya</taxon>
        <taxon>Ascomycota</taxon>
        <taxon>Pezizomycotina</taxon>
        <taxon>Leotiomycetes</taxon>
        <taxon>Helotiales</taxon>
        <taxon>Lachnaceae</taxon>
        <taxon>Lachnellula</taxon>
    </lineage>
</organism>
<dbReference type="InterPro" id="IPR007219">
    <property type="entry name" value="XnlR_reg_dom"/>
</dbReference>
<keyword evidence="3" id="KW-0539">Nucleus</keyword>
<keyword evidence="8" id="KW-1185">Reference proteome</keyword>
<feature type="compositionally biased region" description="Basic and acidic residues" evidence="4">
    <location>
        <begin position="816"/>
        <end position="832"/>
    </location>
</feature>
<dbReference type="InterPro" id="IPR036864">
    <property type="entry name" value="Zn2-C6_fun-type_DNA-bd_sf"/>
</dbReference>
<dbReference type="PROSITE" id="PS50048">
    <property type="entry name" value="ZN2_CY6_FUNGAL_2"/>
    <property type="match status" value="1"/>
</dbReference>
<comment type="caution">
    <text evidence="7">The sequence shown here is derived from an EMBL/GenBank/DDBJ whole genome shotgun (WGS) entry which is preliminary data.</text>
</comment>
<dbReference type="Proteomes" id="UP000469559">
    <property type="component" value="Unassembled WGS sequence"/>
</dbReference>
<proteinExistence type="predicted"/>
<dbReference type="SMART" id="SM00066">
    <property type="entry name" value="GAL4"/>
    <property type="match status" value="1"/>
</dbReference>
<dbReference type="EMBL" id="QGMF01000625">
    <property type="protein sequence ID" value="TVY14748.1"/>
    <property type="molecule type" value="Genomic_DNA"/>
</dbReference>
<evidence type="ECO:0000259" key="6">
    <source>
        <dbReference type="PROSITE" id="PS50048"/>
    </source>
</evidence>